<dbReference type="AlphaFoldDB" id="A0A6A7K7M0"/>
<dbReference type="GO" id="GO:0003676">
    <property type="term" value="F:nucleic acid binding"/>
    <property type="evidence" value="ECO:0007669"/>
    <property type="project" value="InterPro"/>
</dbReference>
<dbReference type="InterPro" id="IPR029063">
    <property type="entry name" value="SAM-dependent_MTases_sf"/>
</dbReference>
<organism evidence="2 3">
    <name type="scientific">Alkalibaculum sporogenes</name>
    <dbReference type="NCBI Taxonomy" id="2655001"/>
    <lineage>
        <taxon>Bacteria</taxon>
        <taxon>Bacillati</taxon>
        <taxon>Bacillota</taxon>
        <taxon>Clostridia</taxon>
        <taxon>Eubacteriales</taxon>
        <taxon>Eubacteriaceae</taxon>
        <taxon>Alkalibaculum</taxon>
    </lineage>
</organism>
<dbReference type="GO" id="GO:0008757">
    <property type="term" value="F:S-adenosylmethionine-dependent methyltransferase activity"/>
    <property type="evidence" value="ECO:0007669"/>
    <property type="project" value="UniProtKB-ARBA"/>
</dbReference>
<protein>
    <submittedName>
        <fullName evidence="2">Methyltransferase</fullName>
    </submittedName>
</protein>
<dbReference type="PANTHER" id="PTHR47739">
    <property type="entry name" value="TRNA1(VAL) (ADENINE(37)-N6)-METHYLTRANSFERASE"/>
    <property type="match status" value="1"/>
</dbReference>
<reference evidence="2 3" key="1">
    <citation type="submission" date="2019-10" db="EMBL/GenBank/DDBJ databases">
        <title>Alkalibaculum tamaniensis sp.nov., a new alkaliphilic acetogen, isolated on methoxylated aromatics from a mud volcano.</title>
        <authorList>
            <person name="Khomyakova M.A."/>
            <person name="Merkel A.Y."/>
            <person name="Bonch-Osmolovskaya E.A."/>
            <person name="Slobodkin A.I."/>
        </authorList>
    </citation>
    <scope>NUCLEOTIDE SEQUENCE [LARGE SCALE GENOMIC DNA]</scope>
    <source>
        <strain evidence="2 3">M08DMB</strain>
    </source>
</reference>
<evidence type="ECO:0000259" key="1">
    <source>
        <dbReference type="Pfam" id="PF05175"/>
    </source>
</evidence>
<evidence type="ECO:0000313" key="2">
    <source>
        <dbReference type="EMBL" id="MPW25352.1"/>
    </source>
</evidence>
<dbReference type="GO" id="GO:0008170">
    <property type="term" value="F:N-methyltransferase activity"/>
    <property type="evidence" value="ECO:0007669"/>
    <property type="project" value="UniProtKB-ARBA"/>
</dbReference>
<dbReference type="Gene3D" id="3.40.50.150">
    <property type="entry name" value="Vaccinia Virus protein VP39"/>
    <property type="match status" value="1"/>
</dbReference>
<dbReference type="SUPFAM" id="SSF53335">
    <property type="entry name" value="S-adenosyl-L-methionine-dependent methyltransferases"/>
    <property type="match status" value="1"/>
</dbReference>
<dbReference type="PANTHER" id="PTHR47739:SF1">
    <property type="entry name" value="TRNA1(VAL) (ADENINE(37)-N6)-METHYLTRANSFERASE"/>
    <property type="match status" value="1"/>
</dbReference>
<accession>A0A6A7K7M0</accession>
<keyword evidence="2" id="KW-0808">Transferase</keyword>
<dbReference type="Proteomes" id="UP000440004">
    <property type="component" value="Unassembled WGS sequence"/>
</dbReference>
<dbReference type="InterPro" id="IPR002052">
    <property type="entry name" value="DNA_methylase_N6_adenine_CS"/>
</dbReference>
<dbReference type="InterPro" id="IPR007848">
    <property type="entry name" value="Small_mtfrase_dom"/>
</dbReference>
<keyword evidence="3" id="KW-1185">Reference proteome</keyword>
<dbReference type="GO" id="GO:0032259">
    <property type="term" value="P:methylation"/>
    <property type="evidence" value="ECO:0007669"/>
    <property type="project" value="UniProtKB-KW"/>
</dbReference>
<comment type="caution">
    <text evidence="2">The sequence shown here is derived from an EMBL/GenBank/DDBJ whole genome shotgun (WGS) entry which is preliminary data.</text>
</comment>
<dbReference type="CDD" id="cd02440">
    <property type="entry name" value="AdoMet_MTases"/>
    <property type="match status" value="1"/>
</dbReference>
<keyword evidence="2" id="KW-0489">Methyltransferase</keyword>
<evidence type="ECO:0000313" key="3">
    <source>
        <dbReference type="Proteomes" id="UP000440004"/>
    </source>
</evidence>
<dbReference type="EMBL" id="WHNX01000007">
    <property type="protein sequence ID" value="MPW25352.1"/>
    <property type="molecule type" value="Genomic_DNA"/>
</dbReference>
<proteinExistence type="predicted"/>
<gene>
    <name evidence="2" type="ORF">GC105_06085</name>
</gene>
<name>A0A6A7K7M0_9FIRM</name>
<dbReference type="PROSITE" id="PS00092">
    <property type="entry name" value="N6_MTASE"/>
    <property type="match status" value="1"/>
</dbReference>
<dbReference type="Pfam" id="PF05175">
    <property type="entry name" value="MTS"/>
    <property type="match status" value="1"/>
</dbReference>
<sequence length="270" mass="31054">MRYILNTYNYTKDRTIIVENLLINEHERVDNLHLDGYKIIQNTQHFRYGVDAVLLSWFAGQRVFKNAKIIDLGTGTGIIPILLVANEKCIHVDAIEIQDYYADLASRNIKLNNLQNYINVTQGDIRNLSEVSINPKYDIVVSNPPYMKGSIHNEKLPHAIARHEITWSMEALMVTARKILKDRGKLIFIHRASRLVDIIYNMRANGIEPKVMRLVTPKLSKDPNLVLIEGHKNGKAQLTVEKPIVIYNENGDYTDELKDIYYNSKKPISL</sequence>
<feature type="domain" description="Methyltransferase small" evidence="1">
    <location>
        <begin position="53"/>
        <end position="189"/>
    </location>
</feature>
<dbReference type="InterPro" id="IPR050210">
    <property type="entry name" value="tRNA_Adenine-N(6)_MTase"/>
</dbReference>